<feature type="transmembrane region" description="Helical" evidence="6">
    <location>
        <begin position="352"/>
        <end position="370"/>
    </location>
</feature>
<dbReference type="EMBL" id="CP042387">
    <property type="protein sequence ID" value="QEA44489.1"/>
    <property type="molecule type" value="Genomic_DNA"/>
</dbReference>
<dbReference type="PROSITE" id="PS50850">
    <property type="entry name" value="MFS"/>
    <property type="match status" value="1"/>
</dbReference>
<keyword evidence="3 6" id="KW-0812">Transmembrane</keyword>
<feature type="transmembrane region" description="Helical" evidence="6">
    <location>
        <begin position="77"/>
        <end position="95"/>
    </location>
</feature>
<dbReference type="SUPFAM" id="SSF103473">
    <property type="entry name" value="MFS general substrate transporter"/>
    <property type="match status" value="1"/>
</dbReference>
<feature type="domain" description="Major facilitator superfamily (MFS) profile" evidence="7">
    <location>
        <begin position="12"/>
        <end position="449"/>
    </location>
</feature>
<dbReference type="GeneID" id="66531999"/>
<evidence type="ECO:0000313" key="9">
    <source>
        <dbReference type="Proteomes" id="UP000321298"/>
    </source>
</evidence>
<comment type="subcellular location">
    <subcellularLocation>
        <location evidence="1">Cell membrane</location>
        <topology evidence="1">Multi-pass membrane protein</topology>
    </subcellularLocation>
</comment>
<dbReference type="PANTHER" id="PTHR42718">
    <property type="entry name" value="MAJOR FACILITATOR SUPERFAMILY MULTIDRUG TRANSPORTER MFSC"/>
    <property type="match status" value="1"/>
</dbReference>
<proteinExistence type="predicted"/>
<dbReference type="InterPro" id="IPR011701">
    <property type="entry name" value="MFS"/>
</dbReference>
<dbReference type="GO" id="GO:0005886">
    <property type="term" value="C:plasma membrane"/>
    <property type="evidence" value="ECO:0007669"/>
    <property type="project" value="UniProtKB-SubCell"/>
</dbReference>
<dbReference type="Proteomes" id="UP000321298">
    <property type="component" value="Chromosome"/>
</dbReference>
<accession>A0AAP9EDM3</accession>
<evidence type="ECO:0000256" key="4">
    <source>
        <dbReference type="ARBA" id="ARBA00022989"/>
    </source>
</evidence>
<dbReference type="Pfam" id="PF07690">
    <property type="entry name" value="MFS_1"/>
    <property type="match status" value="1"/>
</dbReference>
<feature type="transmembrane region" description="Helical" evidence="6">
    <location>
        <begin position="162"/>
        <end position="186"/>
    </location>
</feature>
<feature type="transmembrane region" description="Helical" evidence="6">
    <location>
        <begin position="262"/>
        <end position="283"/>
    </location>
</feature>
<dbReference type="Gene3D" id="1.20.1720.10">
    <property type="entry name" value="Multidrug resistance protein D"/>
    <property type="match status" value="1"/>
</dbReference>
<evidence type="ECO:0000256" key="2">
    <source>
        <dbReference type="ARBA" id="ARBA00022448"/>
    </source>
</evidence>
<feature type="transmembrane region" description="Helical" evidence="6">
    <location>
        <begin position="198"/>
        <end position="218"/>
    </location>
</feature>
<sequence>MTEKVALKELLAIVALSVVAFSGIMAETAMNVTFTVLSQEFNRDLNMIQWVTTLYLLAVTIMITTSAFLIKRFNSRWLWLSSVFIFLIGTLLSGFAPTLTWLLIGRILEGIAAGIAMPLVFNYVVDVVPAQHVGTYMGLASLVIGLAPSFGPTYGGALVEILGWRSIFFILLIAPFVSLLLGWWTIGKIKQPPITKSFDAVAFALLAVSLTAALLVVNKLESGTLNWAYLSLAVIMLLAFIRRSNTSQKVFLNLKLLTQLKFTALLIAISLYMFVMLGLNLIIPTYLQNVQHTSSFWAGFALLPGTLLGAFFNPLFGRMYDKTGAKTPIYIGHSVFTITVIVLTILTKQLSLILVIVLYILFILGRNMSYTNAQTAAIAEQADAVKSDATAIIQSTQMFMGALGTTVAALLQSHGGVLIGFGWFNLLAISLSLLIFGLLIFYFKISPLNQLNAT</sequence>
<feature type="transmembrane region" description="Helical" evidence="6">
    <location>
        <begin position="328"/>
        <end position="346"/>
    </location>
</feature>
<dbReference type="PANTHER" id="PTHR42718:SF9">
    <property type="entry name" value="MAJOR FACILITATOR SUPERFAMILY MULTIDRUG TRANSPORTER MFSC"/>
    <property type="match status" value="1"/>
</dbReference>
<organism evidence="8 9">
    <name type="scientific">Leuconostoc lactis</name>
    <dbReference type="NCBI Taxonomy" id="1246"/>
    <lineage>
        <taxon>Bacteria</taxon>
        <taxon>Bacillati</taxon>
        <taxon>Bacillota</taxon>
        <taxon>Bacilli</taxon>
        <taxon>Lactobacillales</taxon>
        <taxon>Lactobacillaceae</taxon>
        <taxon>Leuconostoc</taxon>
    </lineage>
</organism>
<dbReference type="InterPro" id="IPR036259">
    <property type="entry name" value="MFS_trans_sf"/>
</dbReference>
<protein>
    <submittedName>
        <fullName evidence="8">Multidrug efflux MFS transporter</fullName>
    </submittedName>
</protein>
<keyword evidence="9" id="KW-1185">Reference proteome</keyword>
<feature type="transmembrane region" description="Helical" evidence="6">
    <location>
        <begin position="391"/>
        <end position="411"/>
    </location>
</feature>
<evidence type="ECO:0000313" key="8">
    <source>
        <dbReference type="EMBL" id="QEA44489.1"/>
    </source>
</evidence>
<dbReference type="Gene3D" id="1.20.1250.20">
    <property type="entry name" value="MFS general substrate transporter like domains"/>
    <property type="match status" value="1"/>
</dbReference>
<gene>
    <name evidence="8" type="ORF">FGL83_07280</name>
</gene>
<dbReference type="AlphaFoldDB" id="A0AAP9EDM3"/>
<reference evidence="8 9" key="1">
    <citation type="submission" date="2019-06" db="EMBL/GenBank/DDBJ databases">
        <title>Genome analyses of bacteria isolated from kimchi.</title>
        <authorList>
            <person name="Lee S."/>
            <person name="Ahn S."/>
            <person name="Roh S."/>
        </authorList>
    </citation>
    <scope>NUCLEOTIDE SEQUENCE [LARGE SCALE GENOMIC DNA]</scope>
    <source>
        <strain evidence="8 9">CBA3625</strain>
    </source>
</reference>
<evidence type="ECO:0000256" key="5">
    <source>
        <dbReference type="ARBA" id="ARBA00023136"/>
    </source>
</evidence>
<dbReference type="InterPro" id="IPR020846">
    <property type="entry name" value="MFS_dom"/>
</dbReference>
<dbReference type="RefSeq" id="WP_147001256.1">
    <property type="nucleotide sequence ID" value="NZ_CP042387.1"/>
</dbReference>
<feature type="transmembrane region" description="Helical" evidence="6">
    <location>
        <begin position="101"/>
        <end position="121"/>
    </location>
</feature>
<evidence type="ECO:0000259" key="7">
    <source>
        <dbReference type="PROSITE" id="PS50850"/>
    </source>
</evidence>
<feature type="transmembrane region" description="Helical" evidence="6">
    <location>
        <begin position="50"/>
        <end position="70"/>
    </location>
</feature>
<evidence type="ECO:0000256" key="3">
    <source>
        <dbReference type="ARBA" id="ARBA00022692"/>
    </source>
</evidence>
<evidence type="ECO:0000256" key="1">
    <source>
        <dbReference type="ARBA" id="ARBA00004651"/>
    </source>
</evidence>
<feature type="transmembrane region" description="Helical" evidence="6">
    <location>
        <begin position="423"/>
        <end position="443"/>
    </location>
</feature>
<keyword evidence="4 6" id="KW-1133">Transmembrane helix</keyword>
<dbReference type="GO" id="GO:0022857">
    <property type="term" value="F:transmembrane transporter activity"/>
    <property type="evidence" value="ECO:0007669"/>
    <property type="project" value="InterPro"/>
</dbReference>
<evidence type="ECO:0000256" key="6">
    <source>
        <dbReference type="SAM" id="Phobius"/>
    </source>
</evidence>
<keyword evidence="2" id="KW-0813">Transport</keyword>
<feature type="transmembrane region" description="Helical" evidence="6">
    <location>
        <begin position="295"/>
        <end position="316"/>
    </location>
</feature>
<feature type="transmembrane region" description="Helical" evidence="6">
    <location>
        <begin position="224"/>
        <end position="241"/>
    </location>
</feature>
<dbReference type="PRINTS" id="PR01036">
    <property type="entry name" value="TCRTETB"/>
</dbReference>
<feature type="transmembrane region" description="Helical" evidence="6">
    <location>
        <begin position="133"/>
        <end position="150"/>
    </location>
</feature>
<name>A0AAP9EDM3_LEULA</name>
<keyword evidence="5 6" id="KW-0472">Membrane</keyword>